<protein>
    <recommendedName>
        <fullName evidence="6">Hemophore-related protein</fullName>
    </recommendedName>
</protein>
<name>A0A1S1NIU4_9MYCO</name>
<feature type="signal peptide" evidence="1">
    <location>
        <begin position="1"/>
        <end position="23"/>
    </location>
</feature>
<feature type="chain" id="PRO_5036310316" description="Hemophore-related protein" evidence="1">
    <location>
        <begin position="24"/>
        <end position="120"/>
    </location>
</feature>
<gene>
    <name evidence="2" type="ORF">BKN37_16845</name>
    <name evidence="3" type="ORF">C1Y40_00586</name>
</gene>
<accession>A0A1S1NIU4</accession>
<dbReference type="EMBL" id="MLQM01000097">
    <property type="protein sequence ID" value="OHV01578.1"/>
    <property type="molecule type" value="Genomic_DNA"/>
</dbReference>
<evidence type="ECO:0000256" key="1">
    <source>
        <dbReference type="SAM" id="SignalP"/>
    </source>
</evidence>
<dbReference type="EMBL" id="PPEA01000090">
    <property type="protein sequence ID" value="PQM49195.1"/>
    <property type="molecule type" value="Genomic_DNA"/>
</dbReference>
<comment type="caution">
    <text evidence="2">The sequence shown here is derived from an EMBL/GenBank/DDBJ whole genome shotgun (WGS) entry which is preliminary data.</text>
</comment>
<dbReference type="Proteomes" id="UP000238296">
    <property type="component" value="Unassembled WGS sequence"/>
</dbReference>
<reference evidence="3 5" key="2">
    <citation type="journal article" date="2017" name="Int. J. Syst. Evol. Microbiol.">
        <title>Mycobacterium talmoniae sp. nov., a slowly growing mycobacterium isolated from human respiratory samples.</title>
        <authorList>
            <person name="Davidson R.M."/>
            <person name="DeGroote M.A."/>
            <person name="Marola J.L."/>
            <person name="Buss S."/>
            <person name="Jones V."/>
            <person name="McNeil M.R."/>
            <person name="Freifeld A.G."/>
            <person name="Elaine Epperson L."/>
            <person name="Hasan N.A."/>
            <person name="Jackson M."/>
            <person name="Iwen P.C."/>
            <person name="Salfinger M."/>
            <person name="Strong M."/>
        </authorList>
    </citation>
    <scope>NUCLEOTIDE SEQUENCE [LARGE SCALE GENOMIC DNA]</scope>
    <source>
        <strain evidence="3 5">ATCC BAA-2683</strain>
    </source>
</reference>
<organism evidence="2 4">
    <name type="scientific">Mycobacterium talmoniae</name>
    <dbReference type="NCBI Taxonomy" id="1858794"/>
    <lineage>
        <taxon>Bacteria</taxon>
        <taxon>Bacillati</taxon>
        <taxon>Actinomycetota</taxon>
        <taxon>Actinomycetes</taxon>
        <taxon>Mycobacteriales</taxon>
        <taxon>Mycobacteriaceae</taxon>
        <taxon>Mycobacterium</taxon>
    </lineage>
</organism>
<reference evidence="2 4" key="1">
    <citation type="submission" date="2016-10" db="EMBL/GenBank/DDBJ databases">
        <title>Genome sequence of Mycobacterium talmonii.</title>
        <authorList>
            <person name="Greninger A.L."/>
            <person name="Elliott B."/>
            <person name="Vasireddy S."/>
            <person name="Vasireddy R."/>
        </authorList>
    </citation>
    <scope>NUCLEOTIDE SEQUENCE [LARGE SCALE GENOMIC DNA]</scope>
    <source>
        <strain evidence="2">MO-5499</strain>
        <strain evidence="4">NE-TNMC-100812</strain>
    </source>
</reference>
<keyword evidence="4" id="KW-1185">Reference proteome</keyword>
<evidence type="ECO:0000313" key="4">
    <source>
        <dbReference type="Proteomes" id="UP000179734"/>
    </source>
</evidence>
<proteinExistence type="predicted"/>
<evidence type="ECO:0000313" key="3">
    <source>
        <dbReference type="EMBL" id="PQM49195.1"/>
    </source>
</evidence>
<reference evidence="3" key="3">
    <citation type="submission" date="2018-01" db="EMBL/GenBank/DDBJ databases">
        <authorList>
            <person name="Gaut B.S."/>
            <person name="Morton B.R."/>
            <person name="Clegg M.T."/>
            <person name="Duvall M.R."/>
        </authorList>
    </citation>
    <scope>NUCLEOTIDE SEQUENCE</scope>
    <source>
        <strain evidence="3">ATCC BAA-2683</strain>
    </source>
</reference>
<evidence type="ECO:0000313" key="5">
    <source>
        <dbReference type="Proteomes" id="UP000238296"/>
    </source>
</evidence>
<evidence type="ECO:0008006" key="6">
    <source>
        <dbReference type="Google" id="ProtNLM"/>
    </source>
</evidence>
<keyword evidence="1" id="KW-0732">Signal</keyword>
<evidence type="ECO:0000313" key="2">
    <source>
        <dbReference type="EMBL" id="OHV01578.1"/>
    </source>
</evidence>
<dbReference type="Proteomes" id="UP000179734">
    <property type="component" value="Unassembled WGS sequence"/>
</dbReference>
<dbReference type="AlphaFoldDB" id="A0A1S1NIU4"/>
<dbReference type="RefSeq" id="WP_071027898.1">
    <property type="nucleotide sequence ID" value="NZ_MLQM01000097.1"/>
</dbReference>
<sequence>MSAARVGLAAMAAAITWALTAPAAVAQDPECDIILPAANRLEAAFNLITADPPPNVGTQVQTAQSPLFGLTSPAAIDLRLWSSTVADQLNGTNPYHAADLDSDLRHARQELVEARQYCAP</sequence>